<accession>X0TN93</accession>
<name>X0TN93_9ZZZZ</name>
<gene>
    <name evidence="1" type="ORF">S01H1_11209</name>
</gene>
<reference evidence="1" key="1">
    <citation type="journal article" date="2014" name="Front. Microbiol.">
        <title>High frequency of phylogenetically diverse reductive dehalogenase-homologous genes in deep subseafloor sedimentary metagenomes.</title>
        <authorList>
            <person name="Kawai M."/>
            <person name="Futagami T."/>
            <person name="Toyoda A."/>
            <person name="Takaki Y."/>
            <person name="Nishi S."/>
            <person name="Hori S."/>
            <person name="Arai W."/>
            <person name="Tsubouchi T."/>
            <person name="Morono Y."/>
            <person name="Uchiyama I."/>
            <person name="Ito T."/>
            <person name="Fujiyama A."/>
            <person name="Inagaki F."/>
            <person name="Takami H."/>
        </authorList>
    </citation>
    <scope>NUCLEOTIDE SEQUENCE</scope>
    <source>
        <strain evidence="1">Expedition CK06-06</strain>
    </source>
</reference>
<organism evidence="1">
    <name type="scientific">marine sediment metagenome</name>
    <dbReference type="NCBI Taxonomy" id="412755"/>
    <lineage>
        <taxon>unclassified sequences</taxon>
        <taxon>metagenomes</taxon>
        <taxon>ecological metagenomes</taxon>
    </lineage>
</organism>
<dbReference type="AlphaFoldDB" id="X0TN93"/>
<proteinExistence type="predicted"/>
<dbReference type="EMBL" id="BARS01005713">
    <property type="protein sequence ID" value="GAF77565.1"/>
    <property type="molecule type" value="Genomic_DNA"/>
</dbReference>
<feature type="non-terminal residue" evidence="1">
    <location>
        <position position="46"/>
    </location>
</feature>
<sequence>MGLRERLRNSKSPEDKWLILGNEVQKLIIKEGKIKKGNILDVTNCV</sequence>
<protein>
    <submittedName>
        <fullName evidence="1">Uncharacterized protein</fullName>
    </submittedName>
</protein>
<evidence type="ECO:0000313" key="1">
    <source>
        <dbReference type="EMBL" id="GAF77565.1"/>
    </source>
</evidence>
<comment type="caution">
    <text evidence="1">The sequence shown here is derived from an EMBL/GenBank/DDBJ whole genome shotgun (WGS) entry which is preliminary data.</text>
</comment>